<evidence type="ECO:0000256" key="3">
    <source>
        <dbReference type="ARBA" id="ARBA00022448"/>
    </source>
</evidence>
<proteinExistence type="inferred from homology"/>
<evidence type="ECO:0000256" key="6">
    <source>
        <dbReference type="ARBA" id="ARBA00023128"/>
    </source>
</evidence>
<dbReference type="PANTHER" id="PTHR12289:SF38">
    <property type="entry name" value="METAXIN-2"/>
    <property type="match status" value="1"/>
</dbReference>
<dbReference type="Pfam" id="PF17171">
    <property type="entry name" value="GST_C_6"/>
    <property type="match status" value="1"/>
</dbReference>
<dbReference type="SFLD" id="SFLDS00019">
    <property type="entry name" value="Glutathione_Transferase_(cytos"/>
    <property type="match status" value="1"/>
</dbReference>
<keyword evidence="4" id="KW-1000">Mitochondrion outer membrane</keyword>
<evidence type="ECO:0000256" key="4">
    <source>
        <dbReference type="ARBA" id="ARBA00022787"/>
    </source>
</evidence>
<evidence type="ECO:0000256" key="1">
    <source>
        <dbReference type="ARBA" id="ARBA00004294"/>
    </source>
</evidence>
<sequence>MVSSNVLLDSIQIEIGGDNEWPNDAKLFQPYETEQILMPDSANCLAVQAFLQMANLKYETVYKANAAEMSPTGRVPFIKVGQYLVAELEPIVAFVQNKNISLTSNLTDAEKSDMRAYMSLINTVFGNAENYITWCDPETYSKVTKKRFGSIHPFPLNHILVWKKRSATIERMKALGGKTEQEAVLDDVDLCCQSLSDRLGDREFFFKSGPTELDALVFGHIFTIITTPLPNNQLNGIVRGFPNLIEHCKRIDKMFFKTNFSSEWT</sequence>
<dbReference type="Pfam" id="PF10568">
    <property type="entry name" value="Tom37"/>
    <property type="match status" value="1"/>
</dbReference>
<evidence type="ECO:0000313" key="10">
    <source>
        <dbReference type="EMBL" id="CAH0386616.1"/>
    </source>
</evidence>
<reference evidence="10" key="1">
    <citation type="submission" date="2021-12" db="EMBL/GenBank/DDBJ databases">
        <authorList>
            <person name="King R."/>
        </authorList>
    </citation>
    <scope>NUCLEOTIDE SEQUENCE</scope>
</reference>
<keyword evidence="3" id="KW-0813">Transport</keyword>
<accession>A0A9P0F3G6</accession>
<keyword evidence="5" id="KW-0653">Protein transport</keyword>
<organism evidence="10 11">
    <name type="scientific">Bemisia tabaci</name>
    <name type="common">Sweetpotato whitefly</name>
    <name type="synonym">Aleurodes tabaci</name>
    <dbReference type="NCBI Taxonomy" id="7038"/>
    <lineage>
        <taxon>Eukaryota</taxon>
        <taxon>Metazoa</taxon>
        <taxon>Ecdysozoa</taxon>
        <taxon>Arthropoda</taxon>
        <taxon>Hexapoda</taxon>
        <taxon>Insecta</taxon>
        <taxon>Pterygota</taxon>
        <taxon>Neoptera</taxon>
        <taxon>Paraneoptera</taxon>
        <taxon>Hemiptera</taxon>
        <taxon>Sternorrhyncha</taxon>
        <taxon>Aleyrodoidea</taxon>
        <taxon>Aleyrodidae</taxon>
        <taxon>Aleyrodinae</taxon>
        <taxon>Bemisia</taxon>
    </lineage>
</organism>
<dbReference type="GO" id="GO:0015031">
    <property type="term" value="P:protein transport"/>
    <property type="evidence" value="ECO:0007669"/>
    <property type="project" value="UniProtKB-KW"/>
</dbReference>
<evidence type="ECO:0000256" key="5">
    <source>
        <dbReference type="ARBA" id="ARBA00022927"/>
    </source>
</evidence>
<evidence type="ECO:0008006" key="12">
    <source>
        <dbReference type="Google" id="ProtNLM"/>
    </source>
</evidence>
<evidence type="ECO:0000256" key="2">
    <source>
        <dbReference type="ARBA" id="ARBA00009170"/>
    </source>
</evidence>
<gene>
    <name evidence="10" type="ORF">BEMITA_LOCUS5707</name>
</gene>
<dbReference type="SFLD" id="SFLDG01180">
    <property type="entry name" value="SUF1"/>
    <property type="match status" value="1"/>
</dbReference>
<dbReference type="SUPFAM" id="SSF47616">
    <property type="entry name" value="GST C-terminal domain-like"/>
    <property type="match status" value="1"/>
</dbReference>
<dbReference type="CDD" id="cd03211">
    <property type="entry name" value="GST_C_Metaxin2"/>
    <property type="match status" value="1"/>
</dbReference>
<comment type="subcellular location">
    <subcellularLocation>
        <location evidence="1">Mitochondrion outer membrane</location>
    </subcellularLocation>
</comment>
<evidence type="ECO:0000259" key="9">
    <source>
        <dbReference type="Pfam" id="PF17171"/>
    </source>
</evidence>
<evidence type="ECO:0000259" key="8">
    <source>
        <dbReference type="Pfam" id="PF10568"/>
    </source>
</evidence>
<dbReference type="EMBL" id="OU963864">
    <property type="protein sequence ID" value="CAH0386616.1"/>
    <property type="molecule type" value="Genomic_DNA"/>
</dbReference>
<evidence type="ECO:0000256" key="7">
    <source>
        <dbReference type="ARBA" id="ARBA00023136"/>
    </source>
</evidence>
<comment type="similarity">
    <text evidence="2">Belongs to the metaxin family.</text>
</comment>
<keyword evidence="6" id="KW-0496">Mitochondrion</keyword>
<dbReference type="InterPro" id="IPR036282">
    <property type="entry name" value="Glutathione-S-Trfase_C_sf"/>
</dbReference>
<evidence type="ECO:0000313" key="11">
    <source>
        <dbReference type="Proteomes" id="UP001152759"/>
    </source>
</evidence>
<dbReference type="InterPro" id="IPR033468">
    <property type="entry name" value="Metaxin_GST"/>
</dbReference>
<dbReference type="Proteomes" id="UP001152759">
    <property type="component" value="Chromosome 3"/>
</dbReference>
<dbReference type="AlphaFoldDB" id="A0A9P0F3G6"/>
<dbReference type="InterPro" id="IPR019564">
    <property type="entry name" value="Sam37/metaxin_N"/>
</dbReference>
<feature type="domain" description="Mitochondrial outer membrane transport complex Sam37/metaxin N-terminal" evidence="8">
    <location>
        <begin position="44"/>
        <end position="165"/>
    </location>
</feature>
<keyword evidence="7" id="KW-0472">Membrane</keyword>
<dbReference type="KEGG" id="btab:109031031"/>
<name>A0A9P0F3G6_BEMTA</name>
<protein>
    <recommendedName>
        <fullName evidence="12">Metaxin-2</fullName>
    </recommendedName>
</protein>
<dbReference type="PANTHER" id="PTHR12289">
    <property type="entry name" value="METAXIN RELATED"/>
    <property type="match status" value="1"/>
</dbReference>
<dbReference type="GO" id="GO:0001401">
    <property type="term" value="C:SAM complex"/>
    <property type="evidence" value="ECO:0007669"/>
    <property type="project" value="InterPro"/>
</dbReference>
<dbReference type="GO" id="GO:0007005">
    <property type="term" value="P:mitochondrion organization"/>
    <property type="evidence" value="ECO:0007669"/>
    <property type="project" value="TreeGrafter"/>
</dbReference>
<dbReference type="InterPro" id="IPR040079">
    <property type="entry name" value="Glutathione_S-Trfase"/>
</dbReference>
<keyword evidence="11" id="KW-1185">Reference proteome</keyword>
<dbReference type="InterPro" id="IPR050931">
    <property type="entry name" value="Mito_Protein_Transport_Metaxin"/>
</dbReference>
<feature type="domain" description="Metaxin glutathione S-transferase" evidence="9">
    <location>
        <begin position="190"/>
        <end position="251"/>
    </location>
</feature>